<dbReference type="Bgee" id="WBGene00194871">
    <property type="expression patterns" value="Expressed in pharyngeal muscle cell (C elegans)"/>
</dbReference>
<dbReference type="PaxDb" id="6239-R107.9"/>
<dbReference type="AGR" id="WB:WBGene00194871"/>
<protein>
    <submittedName>
        <fullName evidence="1">Uncharacterized protein</fullName>
    </submittedName>
</protein>
<dbReference type="CTD" id="13190673"/>
<dbReference type="Proteomes" id="UP000001940">
    <property type="component" value="Chromosome III"/>
</dbReference>
<evidence type="ECO:0000313" key="3">
    <source>
        <dbReference type="WormBase" id="R107.9"/>
    </source>
</evidence>
<name>D1MN59_CAEEL</name>
<sequence>MIFGCRQTQNCICEKAKCIFSEAKKNKYERPLGLTQEHQRMNGKHFYLDF</sequence>
<organism evidence="1 2">
    <name type="scientific">Caenorhabditis elegans</name>
    <dbReference type="NCBI Taxonomy" id="6239"/>
    <lineage>
        <taxon>Eukaryota</taxon>
        <taxon>Metazoa</taxon>
        <taxon>Ecdysozoa</taxon>
        <taxon>Nematoda</taxon>
        <taxon>Chromadorea</taxon>
        <taxon>Rhabditida</taxon>
        <taxon>Rhabditina</taxon>
        <taxon>Rhabditomorpha</taxon>
        <taxon>Rhabditoidea</taxon>
        <taxon>Rhabditidae</taxon>
        <taxon>Peloderinae</taxon>
        <taxon>Caenorhabditis</taxon>
    </lineage>
</organism>
<dbReference type="RefSeq" id="NP_001254975.1">
    <property type="nucleotide sequence ID" value="NM_001268046.1"/>
</dbReference>
<dbReference type="EMBL" id="BX284603">
    <property type="protein sequence ID" value="CBI63232.1"/>
    <property type="molecule type" value="Genomic_DNA"/>
</dbReference>
<dbReference type="WormBase" id="R107.9">
    <property type="protein sequence ID" value="CE44289"/>
    <property type="gene ID" value="WBGene00194871"/>
</dbReference>
<reference evidence="1 2" key="1">
    <citation type="journal article" date="1998" name="Science">
        <title>Genome sequence of the nematode C. elegans: a platform for investigating biology.</title>
        <authorList>
            <consortium name="The C. elegans sequencing consortium"/>
            <person name="Sulson J.E."/>
            <person name="Waterston R."/>
        </authorList>
    </citation>
    <scope>NUCLEOTIDE SEQUENCE [LARGE SCALE GENOMIC DNA]</scope>
    <source>
        <strain evidence="1 2">Bristol N2</strain>
    </source>
</reference>
<dbReference type="KEGG" id="cel:CELE_R107.9"/>
<dbReference type="HOGENOM" id="CLU_3126363_0_0_1"/>
<dbReference type="AlphaFoldDB" id="D1MN59"/>
<evidence type="ECO:0000313" key="1">
    <source>
        <dbReference type="EMBL" id="CBI63232.1"/>
    </source>
</evidence>
<keyword evidence="2" id="KW-1185">Reference proteome</keyword>
<evidence type="ECO:0000313" key="2">
    <source>
        <dbReference type="Proteomes" id="UP000001940"/>
    </source>
</evidence>
<proteinExistence type="predicted"/>
<gene>
    <name evidence="1" type="ORF">CELE_R107.9</name>
    <name evidence="1 3" type="ORF">R107.9</name>
</gene>
<dbReference type="GeneID" id="13190673"/>
<accession>D1MN59</accession>
<dbReference type="STRING" id="6239.R107.9.1"/>
<dbReference type="InParanoid" id="D1MN59"/>